<evidence type="ECO:0000256" key="1">
    <source>
        <dbReference type="ARBA" id="ARBA00044777"/>
    </source>
</evidence>
<dbReference type="InterPro" id="IPR003768">
    <property type="entry name" value="ScpA"/>
</dbReference>
<dbReference type="OrthoDB" id="9793741at2"/>
<dbReference type="Proteomes" id="UP000321635">
    <property type="component" value="Unassembled WGS sequence"/>
</dbReference>
<dbReference type="PANTHER" id="PTHR33969:SF2">
    <property type="entry name" value="SEGREGATION AND CONDENSATION PROTEIN A"/>
    <property type="match status" value="1"/>
</dbReference>
<dbReference type="Gene3D" id="6.10.250.2410">
    <property type="match status" value="1"/>
</dbReference>
<evidence type="ECO:0000313" key="3">
    <source>
        <dbReference type="Proteomes" id="UP000321635"/>
    </source>
</evidence>
<reference evidence="2 3" key="1">
    <citation type="submission" date="2019-07" db="EMBL/GenBank/DDBJ databases">
        <title>Whole genome shotgun sequence of Acetobacter nitrogenifigens NBRC 105050.</title>
        <authorList>
            <person name="Hosoyama A."/>
            <person name="Uohara A."/>
            <person name="Ohji S."/>
            <person name="Ichikawa N."/>
        </authorList>
    </citation>
    <scope>NUCLEOTIDE SEQUENCE [LARGE SCALE GENOMIC DNA]</scope>
    <source>
        <strain evidence="2 3">NBRC 105050</strain>
    </source>
</reference>
<dbReference type="RefSeq" id="WP_051292532.1">
    <property type="nucleotide sequence ID" value="NZ_AUBI01000033.1"/>
</dbReference>
<keyword evidence="3" id="KW-1185">Reference proteome</keyword>
<sequence length="261" mass="28306">MSDTPVLEAGDWCGPLEALLEEVRRRTLDVRALPLMQLIEQFSECVESGMTTRPLERTADWLVLASTLVQLRSSLMLRPDTEGHQTATEEGERLRSRVLRGQALDRAVEAFGALPRLGEHVFARGGPASGDTAVGEQALLAGDFLDALLSLYRRRLKLQPQLRDRAGMPAAFECLKVSEALVWWRSVLQGREDEAGWTLEDGLAGLGASGNGEDAADPGPARRNAAKAAHFLAALELGKQGEVRLDQASLFAQVKVTAAVL</sequence>
<comment type="caution">
    <text evidence="2">The sequence shown here is derived from an EMBL/GenBank/DDBJ whole genome shotgun (WGS) entry which is preliminary data.</text>
</comment>
<name>A0A511XF76_9PROT</name>
<organism evidence="2 3">
    <name type="scientific">Acetobacter nitrogenifigens DSM 23921 = NBRC 105050</name>
    <dbReference type="NCBI Taxonomy" id="1120919"/>
    <lineage>
        <taxon>Bacteria</taxon>
        <taxon>Pseudomonadati</taxon>
        <taxon>Pseudomonadota</taxon>
        <taxon>Alphaproteobacteria</taxon>
        <taxon>Acetobacterales</taxon>
        <taxon>Acetobacteraceae</taxon>
        <taxon>Acetobacter</taxon>
    </lineage>
</organism>
<proteinExistence type="predicted"/>
<dbReference type="EMBL" id="BJYF01000050">
    <property type="protein sequence ID" value="GEN61604.1"/>
    <property type="molecule type" value="Genomic_DNA"/>
</dbReference>
<accession>A0A511XF76</accession>
<dbReference type="AlphaFoldDB" id="A0A511XF76"/>
<dbReference type="PANTHER" id="PTHR33969">
    <property type="entry name" value="SEGREGATION AND CONDENSATION PROTEIN A"/>
    <property type="match status" value="1"/>
</dbReference>
<protein>
    <recommendedName>
        <fullName evidence="1">Segregation and condensation protein A</fullName>
    </recommendedName>
</protein>
<gene>
    <name evidence="2" type="primary">scpA</name>
    <name evidence="2" type="ORF">ANI02nite_34880</name>
</gene>
<evidence type="ECO:0000313" key="2">
    <source>
        <dbReference type="EMBL" id="GEN61604.1"/>
    </source>
</evidence>
<dbReference type="STRING" id="1120919.GCA_000429165_03746"/>